<dbReference type="KEGG" id="lhw:BSQ49_06020"/>
<evidence type="ECO:0000313" key="3">
    <source>
        <dbReference type="Proteomes" id="UP000314960"/>
    </source>
</evidence>
<dbReference type="CDD" id="cd01646">
    <property type="entry name" value="RT_Bac_retron_I"/>
    <property type="match status" value="1"/>
</dbReference>
<dbReference type="PROSITE" id="PS50878">
    <property type="entry name" value="RT_POL"/>
    <property type="match status" value="1"/>
</dbReference>
<reference evidence="2 3" key="1">
    <citation type="submission" date="2016-11" db="EMBL/GenBank/DDBJ databases">
        <title>Interaction between Lactobacillus species and yeast in water kefir.</title>
        <authorList>
            <person name="Behr J."/>
            <person name="Xu D."/>
            <person name="Vogel R.F."/>
        </authorList>
    </citation>
    <scope>NUCLEOTIDE SEQUENCE [LARGE SCALE GENOMIC DNA]</scope>
    <source>
        <strain evidence="2 3">TMW 1.1822</strain>
    </source>
</reference>
<dbReference type="InterPro" id="IPR043502">
    <property type="entry name" value="DNA/RNA_pol_sf"/>
</dbReference>
<name>A0A3S6QTZ6_9LACO</name>
<dbReference type="InterPro" id="IPR000477">
    <property type="entry name" value="RT_dom"/>
</dbReference>
<evidence type="ECO:0000313" key="2">
    <source>
        <dbReference type="EMBL" id="AUJ29787.1"/>
    </source>
</evidence>
<evidence type="ECO:0000259" key="1">
    <source>
        <dbReference type="PROSITE" id="PS50878"/>
    </source>
</evidence>
<dbReference type="Proteomes" id="UP000314960">
    <property type="component" value="Chromosome"/>
</dbReference>
<dbReference type="Pfam" id="PF00078">
    <property type="entry name" value="RVT_1"/>
    <property type="match status" value="1"/>
</dbReference>
<proteinExistence type="predicted"/>
<accession>A0A3S6QTZ6</accession>
<dbReference type="EMBL" id="CP018176">
    <property type="protein sequence ID" value="AUJ29787.1"/>
    <property type="molecule type" value="Genomic_DNA"/>
</dbReference>
<protein>
    <recommendedName>
        <fullName evidence="1">Reverse transcriptase domain-containing protein</fullName>
    </recommendedName>
</protein>
<dbReference type="AlphaFoldDB" id="A0A3S6QTZ6"/>
<gene>
    <name evidence="2" type="ORF">BSQ49_06020</name>
</gene>
<dbReference type="SUPFAM" id="SSF56672">
    <property type="entry name" value="DNA/RNA polymerases"/>
    <property type="match status" value="1"/>
</dbReference>
<feature type="domain" description="Reverse transcriptase" evidence="1">
    <location>
        <begin position="1"/>
        <end position="332"/>
    </location>
</feature>
<sequence length="625" mass="73916">MKLTAETNLYDQLFTLSFLLRFGYYDAITKSSNNVASAYAKADGILPDIFNMNDFASYLELHDEFDEKFKYEFKNKFFSRKSCENCVRTEPISFTIPKTDISRREYKMPNVYSYLELAYYLSSKSSCFVKIFTENNHSTSKYFGQLNFDFKTTNEIKQNQLADDNKLLHVDLSNFYPALYTHTLPWIVNGRNNAKVKTSGGFANCIDSLIQNCQFGETHGIPTGNLITRIIAELYMCFFDKRLEDKIGSKIRFSRYVDDFSYAFTSDEQRDKFLRSFRFVCREYCLIINEHKTEVATFPFSHKMDKDTIFNYFNEKSLTNKGKPEYWINDISSFIDLCVKEENSGNKGSIKSCFPVIINTLHKLQMQKILTKSDVNYIFSFKNKLTSFNVFKKLISLSLHDSKLTNRFISFTKSIIKLGFNKLQIKKLVKEYFTDNKDVLADKVAFYKENRYNQEVYQILLYLVFFGFYDFFEEKELLAFINGEYDDYTICLSVILYLKKFKFQIENLINCIYNLFLETNSYYNVNHCNVNKKTPIMAEKFWLFRYFVYDLIKNNYISEKSVNNFCRKENPNIKNFKRGGLETLLNYKYALIANKQSKINNFYKLLLEKDIHFVSFGKNNNFDYL</sequence>
<organism evidence="2 3">
    <name type="scientific">Liquorilactobacillus hordei</name>
    <dbReference type="NCBI Taxonomy" id="468911"/>
    <lineage>
        <taxon>Bacteria</taxon>
        <taxon>Bacillati</taxon>
        <taxon>Bacillota</taxon>
        <taxon>Bacilli</taxon>
        <taxon>Lactobacillales</taxon>
        <taxon>Lactobacillaceae</taxon>
        <taxon>Liquorilactobacillus</taxon>
    </lineage>
</organism>